<evidence type="ECO:0000256" key="1">
    <source>
        <dbReference type="SAM" id="Phobius"/>
    </source>
</evidence>
<evidence type="ECO:0000313" key="2">
    <source>
        <dbReference type="EMBL" id="MBX37158.1"/>
    </source>
</evidence>
<keyword evidence="1" id="KW-1133">Transmembrane helix</keyword>
<feature type="transmembrane region" description="Helical" evidence="1">
    <location>
        <begin position="35"/>
        <end position="52"/>
    </location>
</feature>
<keyword evidence="1" id="KW-0472">Membrane</keyword>
<accession>A0A2P2N3V2</accession>
<sequence length="54" mass="6447">MMSMEGGIPWVRPLRTKESQIPTPWHRDMEMPRKGVCVTCVSMFILMLVRLWKR</sequence>
<dbReference type="AlphaFoldDB" id="A0A2P2N3V2"/>
<keyword evidence="1" id="KW-0812">Transmembrane</keyword>
<organism evidence="2">
    <name type="scientific">Rhizophora mucronata</name>
    <name type="common">Asiatic mangrove</name>
    <dbReference type="NCBI Taxonomy" id="61149"/>
    <lineage>
        <taxon>Eukaryota</taxon>
        <taxon>Viridiplantae</taxon>
        <taxon>Streptophyta</taxon>
        <taxon>Embryophyta</taxon>
        <taxon>Tracheophyta</taxon>
        <taxon>Spermatophyta</taxon>
        <taxon>Magnoliopsida</taxon>
        <taxon>eudicotyledons</taxon>
        <taxon>Gunneridae</taxon>
        <taxon>Pentapetalae</taxon>
        <taxon>rosids</taxon>
        <taxon>fabids</taxon>
        <taxon>Malpighiales</taxon>
        <taxon>Rhizophoraceae</taxon>
        <taxon>Rhizophora</taxon>
    </lineage>
</organism>
<reference evidence="2" key="1">
    <citation type="submission" date="2018-02" db="EMBL/GenBank/DDBJ databases">
        <title>Rhizophora mucronata_Transcriptome.</title>
        <authorList>
            <person name="Meera S.P."/>
            <person name="Sreeshan A."/>
            <person name="Augustine A."/>
        </authorList>
    </citation>
    <scope>NUCLEOTIDE SEQUENCE</scope>
    <source>
        <tissue evidence="2">Leaf</tissue>
    </source>
</reference>
<proteinExistence type="predicted"/>
<protein>
    <submittedName>
        <fullName evidence="2">Uncharacterized protein</fullName>
    </submittedName>
</protein>
<name>A0A2P2N3V2_RHIMU</name>
<dbReference type="EMBL" id="GGEC01056674">
    <property type="protein sequence ID" value="MBX37158.1"/>
    <property type="molecule type" value="Transcribed_RNA"/>
</dbReference>